<proteinExistence type="predicted"/>
<organism evidence="1">
    <name type="scientific">Tupanvirus deep ocean</name>
    <dbReference type="NCBI Taxonomy" id="2126984"/>
    <lineage>
        <taxon>Viruses</taxon>
        <taxon>Varidnaviria</taxon>
        <taxon>Bamfordvirae</taxon>
        <taxon>Nucleocytoviricota</taxon>
        <taxon>Megaviricetes</taxon>
        <taxon>Imitervirales</taxon>
        <taxon>Mimiviridae</taxon>
        <taxon>Megamimivirinae</taxon>
        <taxon>Tupanvirus</taxon>
        <taxon>Tupanvirus altamarinense</taxon>
    </lineage>
</organism>
<evidence type="ECO:0000313" key="1">
    <source>
        <dbReference type="EMBL" id="QKU34246.1"/>
    </source>
</evidence>
<dbReference type="EMBL" id="MF405918">
    <property type="protein sequence ID" value="QKU34246.1"/>
    <property type="molecule type" value="Genomic_DNA"/>
</dbReference>
<sequence length="495" mass="58025">MDGIIIDACQYKTKSCNNFLKINNLIIQMVENHYFDLQMYANFVYDIDNDPTELSNKNNFHTKISSVQKEYNPKYPSMNLFTKNKMEDLEKLVSTMLVLLKDNWVTSEQYLSDIDNIEFFGSGAASATILLKANRVFVGIDNQKYLTPLIIKIIPFEFPHHYPFLPSMSPKELNKFIWTYIESPSYALFIKEAWMYCFSQIQLAKYTPTFTCISNCYFVKGLPVKNLQQLTNIYTPYAQKRINAGKKLAYKKWFSILTNSSENINIKEKIMNADYGCFEMKQIERTLDDIMDEPGSFDLSLIFEYLYTKVVSAFIGRIIFTDDHFGNVAYTTVNYTRSYHIKCNGCDYKFYMPAGKMVQFIDLERYVFNFSRYDIYTNTALQNIPDHDYNKNKHLLNIKNEYIKNNYIFDKSLSALLSNFIGENNFQDPNEYKIMLQIITSPFIHDIKTFCQIMEANLPQKYLVPPTEGDIVEYFLDLDDDSLRVININGLYEQK</sequence>
<dbReference type="GeneID" id="80517558"/>
<dbReference type="RefSeq" id="YP_010780867.1">
    <property type="nucleotide sequence ID" value="NC_075038.1"/>
</dbReference>
<protein>
    <submittedName>
        <fullName evidence="1">Uncharacterized protein</fullName>
    </submittedName>
</protein>
<name>A0A6N1NQP4_9VIRU</name>
<reference evidence="1" key="2">
    <citation type="journal article" date="2018" name="Nat. Commun.">
        <title>Tailed giant Tupanvirus possesses the most complete translational apparatus of the known virosphere.</title>
        <authorList>
            <person name="Abrahao J."/>
            <person name="Silva L."/>
            <person name="Silva L.S."/>
            <person name="Khalil J.Y.B."/>
            <person name="Rodrigues R."/>
            <person name="Arantes T."/>
            <person name="Assis F."/>
            <person name="Boratto P."/>
            <person name="Andrade M."/>
            <person name="Kroon E.G."/>
            <person name="Ribeiro B."/>
            <person name="Bergier I."/>
            <person name="Seligmann H."/>
            <person name="Ghigo E."/>
            <person name="Colson P."/>
            <person name="Levasseur A."/>
            <person name="Kroemer G."/>
            <person name="Raoult D."/>
            <person name="La Scola B."/>
        </authorList>
    </citation>
    <scope>NUCLEOTIDE SEQUENCE [LARGE SCALE GENOMIC DNA]</scope>
    <source>
        <strain evidence="1">Deep ocean</strain>
    </source>
</reference>
<reference evidence="1" key="1">
    <citation type="submission" date="2017-06" db="EMBL/GenBank/DDBJ databases">
        <authorList>
            <person name="Assis F.L."/>
            <person name="Abrahao J.S."/>
            <person name="Silva L."/>
            <person name="Khalil J.B."/>
            <person name="Rodrigues R."/>
            <person name="Silva L.S."/>
            <person name="Boratto P."/>
            <person name="Andrade M."/>
            <person name="Kroon E.G."/>
            <person name="Ribeiro B."/>
            <person name="Bergier I."/>
            <person name="Seligmann H."/>
            <person name="Ghigo E."/>
            <person name="Colson P."/>
            <person name="Levasseur A."/>
            <person name="Raoult D."/>
            <person name="Scola B.L."/>
        </authorList>
    </citation>
    <scope>NUCLEOTIDE SEQUENCE</scope>
    <source>
        <strain evidence="1">Deep ocean</strain>
    </source>
</reference>
<accession>A0A6N1NQP4</accession>
<dbReference type="KEGG" id="vg:80517558"/>